<gene>
    <name evidence="2" type="ORF">IF188_06185</name>
</gene>
<organism evidence="2 3">
    <name type="scientific">Microbacterium helvum</name>
    <dbReference type="NCBI Taxonomy" id="2773713"/>
    <lineage>
        <taxon>Bacteria</taxon>
        <taxon>Bacillati</taxon>
        <taxon>Actinomycetota</taxon>
        <taxon>Actinomycetes</taxon>
        <taxon>Micrococcales</taxon>
        <taxon>Microbacteriaceae</taxon>
        <taxon>Microbacterium</taxon>
    </lineage>
</organism>
<dbReference type="InterPro" id="IPR017927">
    <property type="entry name" value="FAD-bd_FR_type"/>
</dbReference>
<dbReference type="Gene3D" id="3.40.50.80">
    <property type="entry name" value="Nucleotide-binding domain of ferredoxin-NADP reductase (FNR) module"/>
    <property type="match status" value="1"/>
</dbReference>
<feature type="domain" description="FAD-binding FR-type" evidence="1">
    <location>
        <begin position="13"/>
        <end position="153"/>
    </location>
</feature>
<comment type="caution">
    <text evidence="2">The sequence shown here is derived from an EMBL/GenBank/DDBJ whole genome shotgun (WGS) entry which is preliminary data.</text>
</comment>
<dbReference type="InterPro" id="IPR017938">
    <property type="entry name" value="Riboflavin_synthase-like_b-brl"/>
</dbReference>
<dbReference type="PROSITE" id="PS51384">
    <property type="entry name" value="FAD_FR"/>
    <property type="match status" value="1"/>
</dbReference>
<dbReference type="RefSeq" id="WP_191170915.1">
    <property type="nucleotide sequence ID" value="NZ_JACXZS010000003.1"/>
</dbReference>
<name>A0ABR8NP21_9MICO</name>
<dbReference type="InterPro" id="IPR013113">
    <property type="entry name" value="SIP_FAD-bd"/>
</dbReference>
<dbReference type="SUPFAM" id="SSF63380">
    <property type="entry name" value="Riboflavin synthase domain-like"/>
    <property type="match status" value="1"/>
</dbReference>
<protein>
    <submittedName>
        <fullName evidence="2">Siderophore-interacting protein</fullName>
    </submittedName>
</protein>
<keyword evidence="3" id="KW-1185">Reference proteome</keyword>
<evidence type="ECO:0000313" key="2">
    <source>
        <dbReference type="EMBL" id="MBD3941286.1"/>
    </source>
</evidence>
<dbReference type="Gene3D" id="2.40.30.10">
    <property type="entry name" value="Translation factors"/>
    <property type="match status" value="1"/>
</dbReference>
<dbReference type="InterPro" id="IPR039261">
    <property type="entry name" value="FNR_nucleotide-bd"/>
</dbReference>
<dbReference type="EMBL" id="JACXZS010000003">
    <property type="protein sequence ID" value="MBD3941286.1"/>
    <property type="molecule type" value="Genomic_DNA"/>
</dbReference>
<dbReference type="InterPro" id="IPR039374">
    <property type="entry name" value="SIP_fam"/>
</dbReference>
<proteinExistence type="predicted"/>
<evidence type="ECO:0000259" key="1">
    <source>
        <dbReference type="PROSITE" id="PS51384"/>
    </source>
</evidence>
<dbReference type="CDD" id="cd06193">
    <property type="entry name" value="siderophore_interacting"/>
    <property type="match status" value="1"/>
</dbReference>
<dbReference type="Pfam" id="PF08021">
    <property type="entry name" value="FAD_binding_9"/>
    <property type="match status" value="1"/>
</dbReference>
<accession>A0ABR8NP21</accession>
<dbReference type="Proteomes" id="UP000598426">
    <property type="component" value="Unassembled WGS sequence"/>
</dbReference>
<reference evidence="2 3" key="1">
    <citation type="submission" date="2020-09" db="EMBL/GenBank/DDBJ databases">
        <title>Isolation and identification of active actinomycetes.</title>
        <authorList>
            <person name="Li X."/>
        </authorList>
    </citation>
    <scope>NUCLEOTIDE SEQUENCE [LARGE SCALE GENOMIC DNA]</scope>
    <source>
        <strain evidence="2 3">NEAU-LLC</strain>
    </source>
</reference>
<dbReference type="Pfam" id="PF04954">
    <property type="entry name" value="SIP"/>
    <property type="match status" value="1"/>
</dbReference>
<dbReference type="PANTHER" id="PTHR30157">
    <property type="entry name" value="FERRIC REDUCTASE, NADPH-DEPENDENT"/>
    <property type="match status" value="1"/>
</dbReference>
<dbReference type="PANTHER" id="PTHR30157:SF0">
    <property type="entry name" value="NADPH-DEPENDENT FERRIC-CHELATE REDUCTASE"/>
    <property type="match status" value="1"/>
</dbReference>
<dbReference type="InterPro" id="IPR007037">
    <property type="entry name" value="SIP_rossman_dom"/>
</dbReference>
<sequence length="291" mass="31074">MAPAPRLVKPETAGLVHLTVLRTQQLSPHWIRVTLGGGEIDRFRPMGYDQWFRIFLPLGGDAGLERIPAKANKLFGYLKYLRIPDGMRPVMRNYTVREFRSATATAGAELDVDFVVHGSAHDGTAGPASRWAQSCRAGESVVVIDEGLSFNPARGTDRVVLVSDETGLPAVAGICASLPSDASGLAIVEVPSADDALEFPHPAGVTVRFIVREGDVKPGTLALEALQQAALPASPFHAYVVGEQALATDGRRHLVGERGVPKDQVSFIGYWRVGAASPAPKSQRAAVEAHS</sequence>
<evidence type="ECO:0000313" key="3">
    <source>
        <dbReference type="Proteomes" id="UP000598426"/>
    </source>
</evidence>